<proteinExistence type="predicted"/>
<keyword evidence="2" id="KW-1185">Reference proteome</keyword>
<protein>
    <submittedName>
        <fullName evidence="1">Uncharacterized protein</fullName>
    </submittedName>
</protein>
<evidence type="ECO:0000313" key="1">
    <source>
        <dbReference type="EMBL" id="TCP66469.1"/>
    </source>
</evidence>
<gene>
    <name evidence="1" type="ORF">EDD57_1236</name>
</gene>
<organism evidence="1 2">
    <name type="scientific">Baia soyae</name>
    <dbReference type="NCBI Taxonomy" id="1544746"/>
    <lineage>
        <taxon>Bacteria</taxon>
        <taxon>Bacillati</taxon>
        <taxon>Bacillota</taxon>
        <taxon>Bacilli</taxon>
        <taxon>Bacillales</taxon>
        <taxon>Thermoactinomycetaceae</taxon>
        <taxon>Baia</taxon>
    </lineage>
</organism>
<evidence type="ECO:0000313" key="2">
    <source>
        <dbReference type="Proteomes" id="UP000294746"/>
    </source>
</evidence>
<dbReference type="RefSeq" id="WP_131849025.1">
    <property type="nucleotide sequence ID" value="NZ_SLXV01000023.1"/>
</dbReference>
<sequence length="62" mass="6943">MFPNGPVKAFIYVTLPVGEIQAVIDFEMPITDPSELVGQDGIGIQEFQVQRNPTSVFHFVMF</sequence>
<dbReference type="AlphaFoldDB" id="A0A4R2RU81"/>
<dbReference type="OrthoDB" id="2626965at2"/>
<dbReference type="EMBL" id="SLXV01000023">
    <property type="protein sequence ID" value="TCP66469.1"/>
    <property type="molecule type" value="Genomic_DNA"/>
</dbReference>
<dbReference type="Proteomes" id="UP000294746">
    <property type="component" value="Unassembled WGS sequence"/>
</dbReference>
<accession>A0A4R2RU81</accession>
<reference evidence="1 2" key="1">
    <citation type="submission" date="2019-03" db="EMBL/GenBank/DDBJ databases">
        <title>Genomic Encyclopedia of Type Strains, Phase IV (KMG-IV): sequencing the most valuable type-strain genomes for metagenomic binning, comparative biology and taxonomic classification.</title>
        <authorList>
            <person name="Goeker M."/>
        </authorList>
    </citation>
    <scope>NUCLEOTIDE SEQUENCE [LARGE SCALE GENOMIC DNA]</scope>
    <source>
        <strain evidence="1 2">DSM 46831</strain>
    </source>
</reference>
<comment type="caution">
    <text evidence="1">The sequence shown here is derived from an EMBL/GenBank/DDBJ whole genome shotgun (WGS) entry which is preliminary data.</text>
</comment>
<name>A0A4R2RU81_9BACL</name>